<dbReference type="Ensembl" id="ENSCMIT00000024872.1">
    <property type="protein sequence ID" value="ENSCMIP00000024465.1"/>
    <property type="gene ID" value="ENSCMIG00000010817.1"/>
</dbReference>
<dbReference type="PROSITE" id="PS00135">
    <property type="entry name" value="TRYPSIN_SER"/>
    <property type="match status" value="1"/>
</dbReference>
<dbReference type="GeneTree" id="ENSGT00940000155418"/>
<evidence type="ECO:0000256" key="2">
    <source>
        <dbReference type="ARBA" id="ARBA00022801"/>
    </source>
</evidence>
<keyword evidence="8" id="KW-1185">Reference proteome</keyword>
<reference evidence="8" key="3">
    <citation type="journal article" date="2014" name="Nature">
        <title>Elephant shark genome provides unique insights into gnathostome evolution.</title>
        <authorList>
            <consortium name="International Elephant Shark Genome Sequencing Consortium"/>
            <person name="Venkatesh B."/>
            <person name="Lee A.P."/>
            <person name="Ravi V."/>
            <person name="Maurya A.K."/>
            <person name="Lian M.M."/>
            <person name="Swann J.B."/>
            <person name="Ohta Y."/>
            <person name="Flajnik M.F."/>
            <person name="Sutoh Y."/>
            <person name="Kasahara M."/>
            <person name="Hoon S."/>
            <person name="Gangu V."/>
            <person name="Roy S.W."/>
            <person name="Irimia M."/>
            <person name="Korzh V."/>
            <person name="Kondrychyn I."/>
            <person name="Lim Z.W."/>
            <person name="Tay B.H."/>
            <person name="Tohari S."/>
            <person name="Kong K.W."/>
            <person name="Ho S."/>
            <person name="Lorente-Galdos B."/>
            <person name="Quilez J."/>
            <person name="Marques-Bonet T."/>
            <person name="Raney B.J."/>
            <person name="Ingham P.W."/>
            <person name="Tay A."/>
            <person name="Hillier L.W."/>
            <person name="Minx P."/>
            <person name="Boehm T."/>
            <person name="Wilson R.K."/>
            <person name="Brenner S."/>
            <person name="Warren W.C."/>
        </authorList>
    </citation>
    <scope>NUCLEOTIDE SEQUENCE [LARGE SCALE GENOMIC DNA]</scope>
</reference>
<dbReference type="AlphaFoldDB" id="A0A4W3IUY2"/>
<accession>A0A4W3IUY2</accession>
<evidence type="ECO:0000256" key="4">
    <source>
        <dbReference type="ARBA" id="ARBA00023157"/>
    </source>
</evidence>
<dbReference type="InterPro" id="IPR018114">
    <property type="entry name" value="TRYPSIN_HIS"/>
</dbReference>
<reference evidence="8" key="1">
    <citation type="journal article" date="2006" name="Science">
        <title>Ancient noncoding elements conserved in the human genome.</title>
        <authorList>
            <person name="Venkatesh B."/>
            <person name="Kirkness E.F."/>
            <person name="Loh Y.H."/>
            <person name="Halpern A.L."/>
            <person name="Lee A.P."/>
            <person name="Johnson J."/>
            <person name="Dandona N."/>
            <person name="Viswanathan L.D."/>
            <person name="Tay A."/>
            <person name="Venter J.C."/>
            <person name="Strausberg R.L."/>
            <person name="Brenner S."/>
        </authorList>
    </citation>
    <scope>NUCLEOTIDE SEQUENCE [LARGE SCALE GENOMIC DNA]</scope>
</reference>
<feature type="domain" description="Peptidase S1" evidence="6">
    <location>
        <begin position="35"/>
        <end position="267"/>
    </location>
</feature>
<dbReference type="OMA" id="TLVACRW"/>
<evidence type="ECO:0000313" key="8">
    <source>
        <dbReference type="Proteomes" id="UP000314986"/>
    </source>
</evidence>
<dbReference type="InterPro" id="IPR001314">
    <property type="entry name" value="Peptidase_S1A"/>
</dbReference>
<dbReference type="GO" id="GO:0006508">
    <property type="term" value="P:proteolysis"/>
    <property type="evidence" value="ECO:0007669"/>
    <property type="project" value="UniProtKB-KW"/>
</dbReference>
<evidence type="ECO:0000259" key="6">
    <source>
        <dbReference type="PROSITE" id="PS50240"/>
    </source>
</evidence>
<dbReference type="PRINTS" id="PR00722">
    <property type="entry name" value="CHYMOTRYPSIN"/>
</dbReference>
<keyword evidence="4" id="KW-1015">Disulfide bond</keyword>
<dbReference type="SUPFAM" id="SSF50494">
    <property type="entry name" value="Trypsin-like serine proteases"/>
    <property type="match status" value="1"/>
</dbReference>
<evidence type="ECO:0000256" key="3">
    <source>
        <dbReference type="ARBA" id="ARBA00022825"/>
    </source>
</evidence>
<dbReference type="FunFam" id="2.40.10.10:FF:000003">
    <property type="entry name" value="Transmembrane serine protease 3"/>
    <property type="match status" value="1"/>
</dbReference>
<evidence type="ECO:0000256" key="1">
    <source>
        <dbReference type="ARBA" id="ARBA00022670"/>
    </source>
</evidence>
<dbReference type="InterPro" id="IPR001254">
    <property type="entry name" value="Trypsin_dom"/>
</dbReference>
<dbReference type="Pfam" id="PF00089">
    <property type="entry name" value="Trypsin"/>
    <property type="match status" value="1"/>
</dbReference>
<dbReference type="CDD" id="cd00190">
    <property type="entry name" value="Tryp_SPc"/>
    <property type="match status" value="1"/>
</dbReference>
<dbReference type="PROSITE" id="PS50240">
    <property type="entry name" value="TRYPSIN_DOM"/>
    <property type="match status" value="1"/>
</dbReference>
<protein>
    <recommendedName>
        <fullName evidence="6">Peptidase S1 domain-containing protein</fullName>
    </recommendedName>
</protein>
<evidence type="ECO:0000256" key="5">
    <source>
        <dbReference type="RuleBase" id="RU363034"/>
    </source>
</evidence>
<dbReference type="STRING" id="7868.ENSCMIP00000024465"/>
<proteinExistence type="predicted"/>
<dbReference type="Gene3D" id="2.40.10.10">
    <property type="entry name" value="Trypsin-like serine proteases"/>
    <property type="match status" value="1"/>
</dbReference>
<organism evidence="7 8">
    <name type="scientific">Callorhinchus milii</name>
    <name type="common">Ghost shark</name>
    <dbReference type="NCBI Taxonomy" id="7868"/>
    <lineage>
        <taxon>Eukaryota</taxon>
        <taxon>Metazoa</taxon>
        <taxon>Chordata</taxon>
        <taxon>Craniata</taxon>
        <taxon>Vertebrata</taxon>
        <taxon>Chondrichthyes</taxon>
        <taxon>Holocephali</taxon>
        <taxon>Chimaeriformes</taxon>
        <taxon>Callorhinchidae</taxon>
        <taxon>Callorhinchus</taxon>
    </lineage>
</organism>
<dbReference type="PANTHER" id="PTHR24252">
    <property type="entry name" value="ACROSIN-RELATED"/>
    <property type="match status" value="1"/>
</dbReference>
<sequence>TSQARGPGFDSWAGRNVGQVSLLHTPLQKVVTHRIVGGLSTTDGEWPFQVSLQHHGQHFCGATLVSCRWIVSAAHCFENRNEDSLTAVFGVHYLNKEMNPNVQIRTIRKIIIHPDANFSTTDYDVALLELTTPIHYTDFVQPACLPPATPLFTDGQYCIIIGWGKISENGMYFFINPEHLSPKLEFDCEALTSQTITRQMMCAGVLEGGKDTCQGDSGGPLLCQDVDSRAWILAGIVSGGIGCARPNLPGIYAKTTAFSNWITEIING</sequence>
<dbReference type="SMART" id="SM00020">
    <property type="entry name" value="Tryp_SPc"/>
    <property type="match status" value="1"/>
</dbReference>
<dbReference type="InterPro" id="IPR009003">
    <property type="entry name" value="Peptidase_S1_PA"/>
</dbReference>
<reference evidence="7" key="4">
    <citation type="submission" date="2025-08" db="UniProtKB">
        <authorList>
            <consortium name="Ensembl"/>
        </authorList>
    </citation>
    <scope>IDENTIFICATION</scope>
</reference>
<dbReference type="InterPro" id="IPR033116">
    <property type="entry name" value="TRYPSIN_SER"/>
</dbReference>
<dbReference type="InParanoid" id="A0A4W3IUY2"/>
<dbReference type="PROSITE" id="PS00134">
    <property type="entry name" value="TRYPSIN_HIS"/>
    <property type="match status" value="1"/>
</dbReference>
<keyword evidence="1 5" id="KW-0645">Protease</keyword>
<reference evidence="7" key="5">
    <citation type="submission" date="2025-09" db="UniProtKB">
        <authorList>
            <consortium name="Ensembl"/>
        </authorList>
    </citation>
    <scope>IDENTIFICATION</scope>
</reference>
<reference evidence="8" key="2">
    <citation type="journal article" date="2007" name="PLoS Biol.">
        <title>Survey sequencing and comparative analysis of the elephant shark (Callorhinchus milii) genome.</title>
        <authorList>
            <person name="Venkatesh B."/>
            <person name="Kirkness E.F."/>
            <person name="Loh Y.H."/>
            <person name="Halpern A.L."/>
            <person name="Lee A.P."/>
            <person name="Johnson J."/>
            <person name="Dandona N."/>
            <person name="Viswanathan L.D."/>
            <person name="Tay A."/>
            <person name="Venter J.C."/>
            <person name="Strausberg R.L."/>
            <person name="Brenner S."/>
        </authorList>
    </citation>
    <scope>NUCLEOTIDE SEQUENCE [LARGE SCALE GENOMIC DNA]</scope>
</reference>
<name>A0A4W3IUY2_CALMI</name>
<keyword evidence="3 5" id="KW-0720">Serine protease</keyword>
<keyword evidence="2 5" id="KW-0378">Hydrolase</keyword>
<dbReference type="Proteomes" id="UP000314986">
    <property type="component" value="Unassembled WGS sequence"/>
</dbReference>
<evidence type="ECO:0000313" key="7">
    <source>
        <dbReference type="Ensembl" id="ENSCMIP00000024465.1"/>
    </source>
</evidence>
<dbReference type="InterPro" id="IPR043504">
    <property type="entry name" value="Peptidase_S1_PA_chymotrypsin"/>
</dbReference>
<dbReference type="GO" id="GO:0004252">
    <property type="term" value="F:serine-type endopeptidase activity"/>
    <property type="evidence" value="ECO:0007669"/>
    <property type="project" value="InterPro"/>
</dbReference>
<dbReference type="PANTHER" id="PTHR24252:SF7">
    <property type="entry name" value="HYALIN"/>
    <property type="match status" value="1"/>
</dbReference>